<accession>A0A2P6R7U5</accession>
<evidence type="ECO:0000313" key="3">
    <source>
        <dbReference type="Proteomes" id="UP000238479"/>
    </source>
</evidence>
<dbReference type="Gramene" id="PRQ35541">
    <property type="protein sequence ID" value="PRQ35541"/>
    <property type="gene ID" value="RchiOBHm_Chr5g0081151"/>
</dbReference>
<comment type="caution">
    <text evidence="2">The sequence shown here is derived from an EMBL/GenBank/DDBJ whole genome shotgun (WGS) entry which is preliminary data.</text>
</comment>
<dbReference type="EMBL" id="PDCK01000043">
    <property type="protein sequence ID" value="PRQ35541.1"/>
    <property type="molecule type" value="Genomic_DNA"/>
</dbReference>
<dbReference type="Proteomes" id="UP000238479">
    <property type="component" value="Chromosome 3"/>
</dbReference>
<dbReference type="Proteomes" id="UP000238479">
    <property type="component" value="Chromosome 5"/>
</dbReference>
<proteinExistence type="predicted"/>
<evidence type="ECO:0000313" key="1">
    <source>
        <dbReference type="EMBL" id="PRQ35541.1"/>
    </source>
</evidence>
<gene>
    <name evidence="2" type="ORF">RchiOBHm_Chr3g0458011</name>
    <name evidence="1" type="ORF">RchiOBHm_Chr5g0081151</name>
</gene>
<dbReference type="Gramene" id="PRQ42472">
    <property type="protein sequence ID" value="PRQ42472"/>
    <property type="gene ID" value="RchiOBHm_Chr3g0458011"/>
</dbReference>
<organism evidence="2 3">
    <name type="scientific">Rosa chinensis</name>
    <name type="common">China rose</name>
    <dbReference type="NCBI Taxonomy" id="74649"/>
    <lineage>
        <taxon>Eukaryota</taxon>
        <taxon>Viridiplantae</taxon>
        <taxon>Streptophyta</taxon>
        <taxon>Embryophyta</taxon>
        <taxon>Tracheophyta</taxon>
        <taxon>Spermatophyta</taxon>
        <taxon>Magnoliopsida</taxon>
        <taxon>eudicotyledons</taxon>
        <taxon>Gunneridae</taxon>
        <taxon>Pentapetalae</taxon>
        <taxon>rosids</taxon>
        <taxon>fabids</taxon>
        <taxon>Rosales</taxon>
        <taxon>Rosaceae</taxon>
        <taxon>Rosoideae</taxon>
        <taxon>Rosoideae incertae sedis</taxon>
        <taxon>Rosa</taxon>
    </lineage>
</organism>
<protein>
    <submittedName>
        <fullName evidence="2">Uncharacterized protein</fullName>
    </submittedName>
</protein>
<keyword evidence="3" id="KW-1185">Reference proteome</keyword>
<name>A0A2P6R7U5_ROSCH</name>
<reference evidence="2 3" key="1">
    <citation type="journal article" date="2018" name="Nat. Genet.">
        <title>The Rosa genome provides new insights in the design of modern roses.</title>
        <authorList>
            <person name="Bendahmane M."/>
        </authorList>
    </citation>
    <scope>NUCLEOTIDE SEQUENCE [LARGE SCALE GENOMIC DNA]</scope>
    <source>
        <strain evidence="3">cv. Old Blush</strain>
    </source>
</reference>
<dbReference type="EMBL" id="PDCK01000041">
    <property type="protein sequence ID" value="PRQ42472.1"/>
    <property type="molecule type" value="Genomic_DNA"/>
</dbReference>
<sequence>MASHQDNYLSSMLCGCSLEHKALVRCLYYGQYPSRSEMVLNVGYPVMVFRAC</sequence>
<dbReference type="AlphaFoldDB" id="A0A2P6R7U5"/>
<evidence type="ECO:0000313" key="2">
    <source>
        <dbReference type="EMBL" id="PRQ42472.1"/>
    </source>
</evidence>